<feature type="compositionally biased region" description="Polar residues" evidence="1">
    <location>
        <begin position="1"/>
        <end position="12"/>
    </location>
</feature>
<dbReference type="OrthoDB" id="3648675at2759"/>
<organism evidence="2 3">
    <name type="scientific">Passalora fulva</name>
    <name type="common">Tomato leaf mold</name>
    <name type="synonym">Cladosporium fulvum</name>
    <dbReference type="NCBI Taxonomy" id="5499"/>
    <lineage>
        <taxon>Eukaryota</taxon>
        <taxon>Fungi</taxon>
        <taxon>Dikarya</taxon>
        <taxon>Ascomycota</taxon>
        <taxon>Pezizomycotina</taxon>
        <taxon>Dothideomycetes</taxon>
        <taxon>Dothideomycetidae</taxon>
        <taxon>Mycosphaerellales</taxon>
        <taxon>Mycosphaerellaceae</taxon>
        <taxon>Fulvia</taxon>
    </lineage>
</organism>
<accession>A0A9Q8PJR4</accession>
<feature type="region of interest" description="Disordered" evidence="1">
    <location>
        <begin position="1"/>
        <end position="37"/>
    </location>
</feature>
<protein>
    <submittedName>
        <fullName evidence="2">Uncharacterized protein</fullName>
    </submittedName>
</protein>
<gene>
    <name evidence="2" type="ORF">CLAFUR5_12601</name>
</gene>
<feature type="compositionally biased region" description="Low complexity" evidence="1">
    <location>
        <begin position="13"/>
        <end position="34"/>
    </location>
</feature>
<proteinExistence type="predicted"/>
<dbReference type="OMA" id="IVYMETE"/>
<evidence type="ECO:0000313" key="2">
    <source>
        <dbReference type="EMBL" id="UJO23716.1"/>
    </source>
</evidence>
<dbReference type="GeneID" id="71992479"/>
<dbReference type="KEGG" id="ffu:CLAFUR5_12601"/>
<keyword evidence="3" id="KW-1185">Reference proteome</keyword>
<dbReference type="EMBL" id="CP090173">
    <property type="protein sequence ID" value="UJO23716.1"/>
    <property type="molecule type" value="Genomic_DNA"/>
</dbReference>
<sequence length="169" mass="18754">MSSSATPNTNVESSSNGTNSTAPTSTAPTPKSQTDSASSAEYLESVCVGGVTACNDRDFNYENGELYKAVSPTFKAHFENFGHSLTLAQHAHLLRQTIEQYPEYHVEVKNVSLDVDEAKGIAIVYMETEVTGAPPEVKTSLMNEFKWRRQQGVWRCWLHRVMKGVSEYN</sequence>
<reference evidence="2" key="1">
    <citation type="submission" date="2021-12" db="EMBL/GenBank/DDBJ databases">
        <authorList>
            <person name="Zaccaron A."/>
            <person name="Stergiopoulos I."/>
        </authorList>
    </citation>
    <scope>NUCLEOTIDE SEQUENCE</scope>
    <source>
        <strain evidence="2">Race5_Kim</strain>
    </source>
</reference>
<name>A0A9Q8PJR4_PASFU</name>
<reference evidence="2" key="2">
    <citation type="journal article" date="2022" name="Microb. Genom.">
        <title>A chromosome-scale genome assembly of the tomato pathogen Cladosporium fulvum reveals a compartmentalized genome architecture and the presence of a dispensable chromosome.</title>
        <authorList>
            <person name="Zaccaron A.Z."/>
            <person name="Chen L.H."/>
            <person name="Samaras A."/>
            <person name="Stergiopoulos I."/>
        </authorList>
    </citation>
    <scope>NUCLEOTIDE SEQUENCE</scope>
    <source>
        <strain evidence="2">Race5_Kim</strain>
    </source>
</reference>
<dbReference type="RefSeq" id="XP_047768082.1">
    <property type="nucleotide sequence ID" value="XM_047911749.1"/>
</dbReference>
<dbReference type="Proteomes" id="UP000756132">
    <property type="component" value="Chromosome 11"/>
</dbReference>
<evidence type="ECO:0000256" key="1">
    <source>
        <dbReference type="SAM" id="MobiDB-lite"/>
    </source>
</evidence>
<evidence type="ECO:0000313" key="3">
    <source>
        <dbReference type="Proteomes" id="UP000756132"/>
    </source>
</evidence>
<dbReference type="AlphaFoldDB" id="A0A9Q8PJR4"/>